<reference evidence="5" key="1">
    <citation type="submission" date="2017-12" db="EMBL/GenBank/DDBJ databases">
        <title>Draft genome sequence of Telmatospirillum siberiense 26-4b1T, an acidotolerant peatland alphaproteobacterium potentially involved in sulfur cycling.</title>
        <authorList>
            <person name="Hausmann B."/>
            <person name="Pjevac P."/>
            <person name="Schreck K."/>
            <person name="Herbold C.W."/>
            <person name="Daims H."/>
            <person name="Wagner M."/>
            <person name="Pester M."/>
            <person name="Loy A."/>
        </authorList>
    </citation>
    <scope>NUCLEOTIDE SEQUENCE [LARGE SCALE GENOMIC DNA]</scope>
    <source>
        <strain evidence="5">26-4b1</strain>
    </source>
</reference>
<dbReference type="PANTHER" id="PTHR43877">
    <property type="entry name" value="AMINOALKYLPHOSPHONATE N-ACETYLTRANSFERASE-RELATED-RELATED"/>
    <property type="match status" value="1"/>
</dbReference>
<dbReference type="Gene3D" id="3.40.630.30">
    <property type="match status" value="1"/>
</dbReference>
<protein>
    <recommendedName>
        <fullName evidence="3">N-acetyltransferase domain-containing protein</fullName>
    </recommendedName>
</protein>
<keyword evidence="1" id="KW-0808">Transferase</keyword>
<organism evidence="4 5">
    <name type="scientific">Telmatospirillum siberiense</name>
    <dbReference type="NCBI Taxonomy" id="382514"/>
    <lineage>
        <taxon>Bacteria</taxon>
        <taxon>Pseudomonadati</taxon>
        <taxon>Pseudomonadota</taxon>
        <taxon>Alphaproteobacteria</taxon>
        <taxon>Rhodospirillales</taxon>
        <taxon>Rhodospirillaceae</taxon>
        <taxon>Telmatospirillum</taxon>
    </lineage>
</organism>
<comment type="caution">
    <text evidence="4">The sequence shown here is derived from an EMBL/GenBank/DDBJ whole genome shotgun (WGS) entry which is preliminary data.</text>
</comment>
<dbReference type="InterPro" id="IPR000182">
    <property type="entry name" value="GNAT_dom"/>
</dbReference>
<keyword evidence="5" id="KW-1185">Reference proteome</keyword>
<evidence type="ECO:0000256" key="2">
    <source>
        <dbReference type="ARBA" id="ARBA00023315"/>
    </source>
</evidence>
<sequence length="146" mass="15722">MDDPRIDEIAGHDPHLAAELRAAGLPTDDLTEPGRRFFKFAEQGHLIGFIGWEMADEETALLRSLVVAPAGRGKGSGSAIVNWALTRLAELGATDVYTLTTTADAFLIGLGFTPLDRAAAPPTIRQSRQFTMLCPSSAVLLHRKLP</sequence>
<dbReference type="OrthoDB" id="5197788at2"/>
<feature type="domain" description="N-acetyltransferase" evidence="3">
    <location>
        <begin position="4"/>
        <end position="146"/>
    </location>
</feature>
<dbReference type="AlphaFoldDB" id="A0A2N3Q1N3"/>
<dbReference type="EMBL" id="PIUM01000001">
    <property type="protein sequence ID" value="PKU26567.1"/>
    <property type="molecule type" value="Genomic_DNA"/>
</dbReference>
<proteinExistence type="predicted"/>
<keyword evidence="2" id="KW-0012">Acyltransferase</keyword>
<accession>A0A2N3Q1N3</accession>
<gene>
    <name evidence="4" type="ORF">CWS72_01640</name>
</gene>
<evidence type="ECO:0000256" key="1">
    <source>
        <dbReference type="ARBA" id="ARBA00022679"/>
    </source>
</evidence>
<dbReference type="PROSITE" id="PS51186">
    <property type="entry name" value="GNAT"/>
    <property type="match status" value="1"/>
</dbReference>
<evidence type="ECO:0000259" key="3">
    <source>
        <dbReference type="PROSITE" id="PS51186"/>
    </source>
</evidence>
<evidence type="ECO:0000313" key="5">
    <source>
        <dbReference type="Proteomes" id="UP000233293"/>
    </source>
</evidence>
<evidence type="ECO:0000313" key="4">
    <source>
        <dbReference type="EMBL" id="PKU26567.1"/>
    </source>
</evidence>
<dbReference type="InterPro" id="IPR016181">
    <property type="entry name" value="Acyl_CoA_acyltransferase"/>
</dbReference>
<name>A0A2N3Q1N3_9PROT</name>
<dbReference type="SUPFAM" id="SSF55729">
    <property type="entry name" value="Acyl-CoA N-acyltransferases (Nat)"/>
    <property type="match status" value="1"/>
</dbReference>
<dbReference type="Pfam" id="PF00583">
    <property type="entry name" value="Acetyltransf_1"/>
    <property type="match status" value="1"/>
</dbReference>
<dbReference type="InterPro" id="IPR050832">
    <property type="entry name" value="Bact_Acetyltransf"/>
</dbReference>
<dbReference type="CDD" id="cd04301">
    <property type="entry name" value="NAT_SF"/>
    <property type="match status" value="1"/>
</dbReference>
<dbReference type="NCBIfam" id="NF040501">
    <property type="entry name" value="resist_ArsN2"/>
    <property type="match status" value="1"/>
</dbReference>
<dbReference type="Proteomes" id="UP000233293">
    <property type="component" value="Unassembled WGS sequence"/>
</dbReference>
<dbReference type="RefSeq" id="WP_101248799.1">
    <property type="nucleotide sequence ID" value="NZ_PIUM01000001.1"/>
</dbReference>
<dbReference type="GO" id="GO:0016747">
    <property type="term" value="F:acyltransferase activity, transferring groups other than amino-acyl groups"/>
    <property type="evidence" value="ECO:0007669"/>
    <property type="project" value="InterPro"/>
</dbReference>